<dbReference type="InterPro" id="IPR002645">
    <property type="entry name" value="STAS_dom"/>
</dbReference>
<dbReference type="Pfam" id="PF01740">
    <property type="entry name" value="STAS"/>
    <property type="match status" value="1"/>
</dbReference>
<dbReference type="PANTHER" id="PTHR33495">
    <property type="entry name" value="ANTI-SIGMA FACTOR ANTAGONIST TM_1081-RELATED-RELATED"/>
    <property type="match status" value="1"/>
</dbReference>
<dbReference type="PROSITE" id="PS50801">
    <property type="entry name" value="STAS"/>
    <property type="match status" value="1"/>
</dbReference>
<keyword evidence="2" id="KW-1185">Reference proteome</keyword>
<evidence type="ECO:0000313" key="1">
    <source>
        <dbReference type="EMBL" id="PXY31087.1"/>
    </source>
</evidence>
<name>A0A2V4B782_9PSEU</name>
<dbReference type="OrthoDB" id="4628340at2"/>
<dbReference type="GO" id="GO:0043856">
    <property type="term" value="F:anti-sigma factor antagonist activity"/>
    <property type="evidence" value="ECO:0007669"/>
    <property type="project" value="TreeGrafter"/>
</dbReference>
<accession>A0A2V4B782</accession>
<dbReference type="AlphaFoldDB" id="A0A2V4B782"/>
<dbReference type="Proteomes" id="UP000249915">
    <property type="component" value="Unassembled WGS sequence"/>
</dbReference>
<dbReference type="EMBL" id="MASW01000001">
    <property type="protein sequence ID" value="PXY31087.1"/>
    <property type="molecule type" value="Genomic_DNA"/>
</dbReference>
<reference evidence="1 2" key="1">
    <citation type="submission" date="2016-07" db="EMBL/GenBank/DDBJ databases">
        <title>Draft genome sequence of Prauserella muralis DSM 45305, isolated from a mould-covered wall in an indoor environment.</title>
        <authorList>
            <person name="Ruckert C."/>
            <person name="Albersmeier A."/>
            <person name="Jiang C.-L."/>
            <person name="Jiang Y."/>
            <person name="Kalinowski J."/>
            <person name="Schneider O."/>
            <person name="Winkler A."/>
            <person name="Zotchev S.B."/>
        </authorList>
    </citation>
    <scope>NUCLEOTIDE SEQUENCE [LARGE SCALE GENOMIC DNA]</scope>
    <source>
        <strain evidence="1 2">DSM 45305</strain>
    </source>
</reference>
<protein>
    <submittedName>
        <fullName evidence="1">Anti-anti-sigma factor</fullName>
    </submittedName>
</protein>
<dbReference type="Gene3D" id="3.30.750.24">
    <property type="entry name" value="STAS domain"/>
    <property type="match status" value="1"/>
</dbReference>
<dbReference type="InterPro" id="IPR036513">
    <property type="entry name" value="STAS_dom_sf"/>
</dbReference>
<comment type="caution">
    <text evidence="1">The sequence shown here is derived from an EMBL/GenBank/DDBJ whole genome shotgun (WGS) entry which is preliminary data.</text>
</comment>
<organism evidence="1 2">
    <name type="scientific">Prauserella muralis</name>
    <dbReference type="NCBI Taxonomy" id="588067"/>
    <lineage>
        <taxon>Bacteria</taxon>
        <taxon>Bacillati</taxon>
        <taxon>Actinomycetota</taxon>
        <taxon>Actinomycetes</taxon>
        <taxon>Pseudonocardiales</taxon>
        <taxon>Pseudonocardiaceae</taxon>
        <taxon>Prauserella</taxon>
    </lineage>
</organism>
<sequence>MTIAHVEVRAQDETSVDIAISGEIDLSNAVSVQDGVFSAITNRLLSVRIDLAGVTYLDSAGLRILFALADRLRLLQTSCIIVAPFGSPTRRVIELSGLDNLVTVDA</sequence>
<dbReference type="PANTHER" id="PTHR33495:SF13">
    <property type="entry name" value="ANTI-SIGMA-F FACTOR ANTAGONIST RSFB"/>
    <property type="match status" value="1"/>
</dbReference>
<proteinExistence type="predicted"/>
<evidence type="ECO:0000313" key="2">
    <source>
        <dbReference type="Proteomes" id="UP000249915"/>
    </source>
</evidence>
<dbReference type="RefSeq" id="WP_112279111.1">
    <property type="nucleotide sequence ID" value="NZ_MASW01000001.1"/>
</dbReference>
<gene>
    <name evidence="1" type="ORF">BAY60_01310</name>
</gene>
<dbReference type="SUPFAM" id="SSF52091">
    <property type="entry name" value="SpoIIaa-like"/>
    <property type="match status" value="1"/>
</dbReference>
<dbReference type="CDD" id="cd07043">
    <property type="entry name" value="STAS_anti-anti-sigma_factors"/>
    <property type="match status" value="1"/>
</dbReference>